<evidence type="ECO:0000256" key="6">
    <source>
        <dbReference type="ARBA" id="ARBA00023136"/>
    </source>
</evidence>
<keyword evidence="11" id="KW-1185">Reference proteome</keyword>
<feature type="transmembrane region" description="Helical" evidence="9">
    <location>
        <begin position="517"/>
        <end position="541"/>
    </location>
</feature>
<dbReference type="CDD" id="cd11060">
    <property type="entry name" value="CYP57A1-like"/>
    <property type="match status" value="1"/>
</dbReference>
<feature type="region of interest" description="Disordered" evidence="8">
    <location>
        <begin position="960"/>
        <end position="979"/>
    </location>
</feature>
<evidence type="ECO:0000256" key="2">
    <source>
        <dbReference type="ARBA" id="ARBA00022692"/>
    </source>
</evidence>
<dbReference type="InterPro" id="IPR050598">
    <property type="entry name" value="AminoAcid_Transporter"/>
</dbReference>
<dbReference type="AlphaFoldDB" id="A0A9Q9DT33"/>
<feature type="transmembrane region" description="Helical" evidence="9">
    <location>
        <begin position="868"/>
        <end position="890"/>
    </location>
</feature>
<proteinExistence type="predicted"/>
<sequence>MASPVVRLAPNRYSLDSSEAAKVILGHRNALDKSKYYHAFGQPDVFNLFSETRLGAHAKIRRPLAQMYSQTALLSYEPFVDTCNSILLKRLEEYAENGKVVDLREMMQFYAFDVIGEITVGSRFGLMERGDESGIIEIIHNSNVYGAIMGLVPEWHWWVGKTADKLKLNPEFRRILDFVGYHVDNRVSGRAKLLDDRSDFLDKMLHAEKEGKATRFHTEQAATQNIVAGSDTTAIALTTVISYLSMYPNTLTALRDELDAAAAAGNLSDPVTFQEAQKLPYLQAVILEGLRIHPAVGAPLTRVVGPQGLQIAGVFFPPGTEIGVNAWVIHYNKSIFGPDAQVFRPERWLTENKEERAVLERNFLSFGNGARTCIGKNISLLEMNKVVPQIVRKYDFEIQSDAEGQKFSWTTRSSGVVQAKYHGDTYSFNSRTFAMDDARSTNHLGEESPKLNATESDPLLAQQDDGAPSTPRLTQQLPKQLTTRHAFAVLVTLQIGSGIFASPAQVDSNVPSPGAALLVWVLGGLLSWAGAASFAELGAALPLNGGMQEYLRHVYGDTAAFLMAWVYILGVKPSSMAIQSIVIAESIGSVATSTDNLPDASLLKLIAAIVFVTMVLLNSINTKFTMRLSESFTVFKLSTVSLVVLGGLIAVIAHLVNPGSHLSGSSDWYSKNWFEPRPTTSDGKIIDWVSMGAWDRYGHYCAAIYGGLWAYDGWDNANVVASEIRDPGRALPKAIKAAMIVVLTSFELVNLAYYILVPWDKLSSNNAVAVAAGTALFGRPAGIFITILVAVSCAGSITSNVFSVGRLTMAASQRHYLPAFFSRRGLPLKQRADADDFSSQKFDAPVYANALALVVTLVYILTGSFRALLTFVGMAEWVFYVSTVVGLLILRRREPQLERPYRPTIILPITFVIVGTSGNSAGGWGCEYFADGISTSLSNDVGSAICTNAFAATSTSEQLSSSSSSLSSTTGNAQTVLDA</sequence>
<evidence type="ECO:0000256" key="1">
    <source>
        <dbReference type="ARBA" id="ARBA00004141"/>
    </source>
</evidence>
<evidence type="ECO:0000256" key="3">
    <source>
        <dbReference type="ARBA" id="ARBA00022723"/>
    </source>
</evidence>
<accession>A0A9Q9DT33</accession>
<dbReference type="InterPro" id="IPR002401">
    <property type="entry name" value="Cyt_P450_E_grp-I"/>
</dbReference>
<dbReference type="Proteomes" id="UP001056012">
    <property type="component" value="Chromosome 4"/>
</dbReference>
<dbReference type="PANTHER" id="PTHR11785:SF402">
    <property type="entry name" value="AMINO ACID TRANSPORTER (EUROFUNG)"/>
    <property type="match status" value="1"/>
</dbReference>
<dbReference type="OrthoDB" id="10062876at2759"/>
<dbReference type="Pfam" id="PF13520">
    <property type="entry name" value="AA_permease_2"/>
    <property type="match status" value="1"/>
</dbReference>
<dbReference type="PROSITE" id="PS00086">
    <property type="entry name" value="CYTOCHROME_P450"/>
    <property type="match status" value="1"/>
</dbReference>
<feature type="binding site" description="axial binding residue" evidence="7">
    <location>
        <position position="373"/>
    </location>
    <ligand>
        <name>heme</name>
        <dbReference type="ChEBI" id="CHEBI:30413"/>
    </ligand>
    <ligandPart>
        <name>Fe</name>
        <dbReference type="ChEBI" id="CHEBI:18248"/>
    </ligandPart>
</feature>
<comment type="subcellular location">
    <subcellularLocation>
        <location evidence="1">Membrane</location>
        <topology evidence="1">Multi-pass membrane protein</topology>
    </subcellularLocation>
</comment>
<dbReference type="GO" id="GO:0020037">
    <property type="term" value="F:heme binding"/>
    <property type="evidence" value="ECO:0007669"/>
    <property type="project" value="InterPro"/>
</dbReference>
<dbReference type="GO" id="GO:0004497">
    <property type="term" value="F:monooxygenase activity"/>
    <property type="evidence" value="ECO:0007669"/>
    <property type="project" value="InterPro"/>
</dbReference>
<dbReference type="GO" id="GO:0015179">
    <property type="term" value="F:L-amino acid transmembrane transporter activity"/>
    <property type="evidence" value="ECO:0007669"/>
    <property type="project" value="TreeGrafter"/>
</dbReference>
<dbReference type="GO" id="GO:0016020">
    <property type="term" value="C:membrane"/>
    <property type="evidence" value="ECO:0007669"/>
    <property type="project" value="UniProtKB-SubCell"/>
</dbReference>
<evidence type="ECO:0000313" key="10">
    <source>
        <dbReference type="EMBL" id="USP78367.1"/>
    </source>
</evidence>
<keyword evidence="2 9" id="KW-0812">Transmembrane</keyword>
<keyword evidence="6 9" id="KW-0472">Membrane</keyword>
<dbReference type="GO" id="GO:0016705">
    <property type="term" value="F:oxidoreductase activity, acting on paired donors, with incorporation or reduction of molecular oxygen"/>
    <property type="evidence" value="ECO:0007669"/>
    <property type="project" value="InterPro"/>
</dbReference>
<evidence type="ECO:0000256" key="9">
    <source>
        <dbReference type="SAM" id="Phobius"/>
    </source>
</evidence>
<keyword evidence="3 7" id="KW-0479">Metal-binding</keyword>
<keyword evidence="7" id="KW-0349">Heme</keyword>
<keyword evidence="4 9" id="KW-1133">Transmembrane helix</keyword>
<dbReference type="InterPro" id="IPR036396">
    <property type="entry name" value="Cyt_P450_sf"/>
</dbReference>
<dbReference type="EMBL" id="CP089277">
    <property type="protein sequence ID" value="USP78367.1"/>
    <property type="molecule type" value="Genomic_DNA"/>
</dbReference>
<protein>
    <recommendedName>
        <fullName evidence="12">Amino acid transporter</fullName>
    </recommendedName>
</protein>
<evidence type="ECO:0000256" key="4">
    <source>
        <dbReference type="ARBA" id="ARBA00022989"/>
    </source>
</evidence>
<name>A0A9Q9DT33_CURCL</name>
<dbReference type="FunFam" id="1.20.1740.10:FF:000183">
    <property type="entry name" value="Predicted protein"/>
    <property type="match status" value="1"/>
</dbReference>
<dbReference type="Gene3D" id="1.20.1740.10">
    <property type="entry name" value="Amino acid/polyamine transporter I"/>
    <property type="match status" value="1"/>
</dbReference>
<dbReference type="GO" id="GO:0005506">
    <property type="term" value="F:iron ion binding"/>
    <property type="evidence" value="ECO:0007669"/>
    <property type="project" value="InterPro"/>
</dbReference>
<dbReference type="Gene3D" id="1.10.630.10">
    <property type="entry name" value="Cytochrome P450"/>
    <property type="match status" value="1"/>
</dbReference>
<comment type="cofactor">
    <cofactor evidence="7">
        <name>heme</name>
        <dbReference type="ChEBI" id="CHEBI:30413"/>
    </cofactor>
</comment>
<dbReference type="VEuPathDB" id="FungiDB:yc1106_05641"/>
<feature type="transmembrane region" description="Helical" evidence="9">
    <location>
        <begin position="846"/>
        <end position="862"/>
    </location>
</feature>
<evidence type="ECO:0000256" key="5">
    <source>
        <dbReference type="ARBA" id="ARBA00023004"/>
    </source>
</evidence>
<organism evidence="10 11">
    <name type="scientific">Curvularia clavata</name>
    <dbReference type="NCBI Taxonomy" id="95742"/>
    <lineage>
        <taxon>Eukaryota</taxon>
        <taxon>Fungi</taxon>
        <taxon>Dikarya</taxon>
        <taxon>Ascomycota</taxon>
        <taxon>Pezizomycotina</taxon>
        <taxon>Dothideomycetes</taxon>
        <taxon>Pleosporomycetidae</taxon>
        <taxon>Pleosporales</taxon>
        <taxon>Pleosporineae</taxon>
        <taxon>Pleosporaceae</taxon>
        <taxon>Curvularia</taxon>
    </lineage>
</organism>
<dbReference type="Pfam" id="PF00067">
    <property type="entry name" value="p450"/>
    <property type="match status" value="1"/>
</dbReference>
<evidence type="ECO:0000313" key="11">
    <source>
        <dbReference type="Proteomes" id="UP001056012"/>
    </source>
</evidence>
<evidence type="ECO:0008006" key="12">
    <source>
        <dbReference type="Google" id="ProtNLM"/>
    </source>
</evidence>
<keyword evidence="5 7" id="KW-0408">Iron</keyword>
<dbReference type="PANTHER" id="PTHR11785">
    <property type="entry name" value="AMINO ACID TRANSPORTER"/>
    <property type="match status" value="1"/>
</dbReference>
<feature type="transmembrane region" description="Helical" evidence="9">
    <location>
        <begin position="735"/>
        <end position="756"/>
    </location>
</feature>
<reference evidence="10" key="1">
    <citation type="submission" date="2021-12" db="EMBL/GenBank/DDBJ databases">
        <title>Curvularia clavata genome.</title>
        <authorList>
            <person name="Cao Y."/>
        </authorList>
    </citation>
    <scope>NUCLEOTIDE SEQUENCE</scope>
    <source>
        <strain evidence="10">Yc1106</strain>
    </source>
</reference>
<dbReference type="PRINTS" id="PR00385">
    <property type="entry name" value="P450"/>
</dbReference>
<gene>
    <name evidence="10" type="ORF">yc1106_05641</name>
</gene>
<dbReference type="InterPro" id="IPR017972">
    <property type="entry name" value="Cyt_P450_CS"/>
</dbReference>
<evidence type="ECO:0000256" key="7">
    <source>
        <dbReference type="PIRSR" id="PIRSR602401-1"/>
    </source>
</evidence>
<dbReference type="InterPro" id="IPR001128">
    <property type="entry name" value="Cyt_P450"/>
</dbReference>
<dbReference type="SUPFAM" id="SSF48264">
    <property type="entry name" value="Cytochrome P450"/>
    <property type="match status" value="1"/>
</dbReference>
<feature type="compositionally biased region" description="Low complexity" evidence="8">
    <location>
        <begin position="960"/>
        <end position="970"/>
    </location>
</feature>
<dbReference type="InterPro" id="IPR002293">
    <property type="entry name" value="AA/rel_permease1"/>
</dbReference>
<evidence type="ECO:0000256" key="8">
    <source>
        <dbReference type="SAM" id="MobiDB-lite"/>
    </source>
</evidence>
<dbReference type="PRINTS" id="PR00463">
    <property type="entry name" value="EP450I"/>
</dbReference>
<feature type="transmembrane region" description="Helical" evidence="9">
    <location>
        <begin position="602"/>
        <end position="620"/>
    </location>
</feature>
<feature type="transmembrane region" description="Helical" evidence="9">
    <location>
        <begin position="783"/>
        <end position="804"/>
    </location>
</feature>
<feature type="transmembrane region" description="Helical" evidence="9">
    <location>
        <begin position="632"/>
        <end position="656"/>
    </location>
</feature>